<name>A0A507D9M7_9FUNG</name>
<evidence type="ECO:0000256" key="4">
    <source>
        <dbReference type="ARBA" id="ARBA00022989"/>
    </source>
</evidence>
<keyword evidence="3 9" id="KW-0812">Transmembrane</keyword>
<evidence type="ECO:0000256" key="1">
    <source>
        <dbReference type="ARBA" id="ARBA00004141"/>
    </source>
</evidence>
<dbReference type="GO" id="GO:0005247">
    <property type="term" value="F:voltage-gated chloride channel activity"/>
    <property type="evidence" value="ECO:0007669"/>
    <property type="project" value="TreeGrafter"/>
</dbReference>
<comment type="caution">
    <text evidence="9">Lacks conserved residue(s) required for the propagation of feature annotation.</text>
</comment>
<evidence type="ECO:0000256" key="6">
    <source>
        <dbReference type="ARBA" id="ARBA00023136"/>
    </source>
</evidence>
<keyword evidence="6 9" id="KW-0472">Membrane</keyword>
<protein>
    <recommendedName>
        <fullName evidence="9">Chloride channel protein</fullName>
    </recommendedName>
</protein>
<dbReference type="Proteomes" id="UP000317494">
    <property type="component" value="Unassembled WGS sequence"/>
</dbReference>
<comment type="subcellular location">
    <subcellularLocation>
        <location evidence="1 9">Membrane</location>
        <topology evidence="1 9">Multi-pass membrane protein</topology>
    </subcellularLocation>
</comment>
<dbReference type="STRING" id="286115.A0A507D9M7"/>
<feature type="transmembrane region" description="Helical" evidence="9">
    <location>
        <begin position="481"/>
        <end position="503"/>
    </location>
</feature>
<evidence type="ECO:0000313" key="12">
    <source>
        <dbReference type="EMBL" id="TPX48273.1"/>
    </source>
</evidence>
<dbReference type="FunFam" id="1.10.3080.10:FF:000011">
    <property type="entry name" value="Chloride channel protein"/>
    <property type="match status" value="1"/>
</dbReference>
<dbReference type="VEuPathDB" id="FungiDB:SeMB42_g03061"/>
<dbReference type="GO" id="GO:0005794">
    <property type="term" value="C:Golgi apparatus"/>
    <property type="evidence" value="ECO:0007669"/>
    <property type="project" value="TreeGrafter"/>
</dbReference>
<evidence type="ECO:0000259" key="11">
    <source>
        <dbReference type="PROSITE" id="PS51371"/>
    </source>
</evidence>
<dbReference type="PRINTS" id="PR00762">
    <property type="entry name" value="CLCHANNEL"/>
</dbReference>
<evidence type="ECO:0000256" key="8">
    <source>
        <dbReference type="PROSITE-ProRule" id="PRU00703"/>
    </source>
</evidence>
<dbReference type="InterPro" id="IPR000644">
    <property type="entry name" value="CBS_dom"/>
</dbReference>
<accession>A0A507D9M7</accession>
<dbReference type="Gene3D" id="3.10.580.10">
    <property type="entry name" value="CBS-domain"/>
    <property type="match status" value="1"/>
</dbReference>
<dbReference type="InterPro" id="IPR046342">
    <property type="entry name" value="CBS_dom_sf"/>
</dbReference>
<dbReference type="CDD" id="cd03684">
    <property type="entry name" value="ClC_3_like"/>
    <property type="match status" value="1"/>
</dbReference>
<feature type="transmembrane region" description="Helical" evidence="9">
    <location>
        <begin position="195"/>
        <end position="213"/>
    </location>
</feature>
<comment type="caution">
    <text evidence="12">The sequence shown here is derived from an EMBL/GenBank/DDBJ whole genome shotgun (WGS) entry which is preliminary data.</text>
</comment>
<dbReference type="SMART" id="SM00116">
    <property type="entry name" value="CBS"/>
    <property type="match status" value="2"/>
</dbReference>
<keyword evidence="7 9" id="KW-0868">Chloride</keyword>
<keyword evidence="2 9" id="KW-0813">Transport</keyword>
<feature type="region of interest" description="Disordered" evidence="10">
    <location>
        <begin position="93"/>
        <end position="114"/>
    </location>
</feature>
<feature type="transmembrane region" description="Helical" evidence="9">
    <location>
        <begin position="271"/>
        <end position="290"/>
    </location>
</feature>
<dbReference type="PANTHER" id="PTHR45711:SF6">
    <property type="entry name" value="CHLORIDE CHANNEL PROTEIN"/>
    <property type="match status" value="1"/>
</dbReference>
<feature type="transmembrane region" description="Helical" evidence="9">
    <location>
        <begin position="450"/>
        <end position="469"/>
    </location>
</feature>
<organism evidence="12 13">
    <name type="scientific">Synchytrium endobioticum</name>
    <dbReference type="NCBI Taxonomy" id="286115"/>
    <lineage>
        <taxon>Eukaryota</taxon>
        <taxon>Fungi</taxon>
        <taxon>Fungi incertae sedis</taxon>
        <taxon>Chytridiomycota</taxon>
        <taxon>Chytridiomycota incertae sedis</taxon>
        <taxon>Chytridiomycetes</taxon>
        <taxon>Synchytriales</taxon>
        <taxon>Synchytriaceae</taxon>
        <taxon>Synchytrium</taxon>
    </lineage>
</organism>
<dbReference type="PROSITE" id="PS51371">
    <property type="entry name" value="CBS"/>
    <property type="match status" value="1"/>
</dbReference>
<feature type="transmembrane region" description="Helical" evidence="9">
    <location>
        <begin position="409"/>
        <end position="429"/>
    </location>
</feature>
<feature type="domain" description="CBS" evidence="11">
    <location>
        <begin position="797"/>
        <end position="854"/>
    </location>
</feature>
<feature type="transmembrane region" description="Helical" evidence="9">
    <location>
        <begin position="311"/>
        <end position="333"/>
    </location>
</feature>
<dbReference type="SUPFAM" id="SSF54631">
    <property type="entry name" value="CBS-domain pair"/>
    <property type="match status" value="1"/>
</dbReference>
<dbReference type="CDD" id="cd04591">
    <property type="entry name" value="CBS_pair_voltage-gated_CLC_euk_bac"/>
    <property type="match status" value="1"/>
</dbReference>
<keyword evidence="8" id="KW-0129">CBS domain</keyword>
<dbReference type="Gene3D" id="1.10.3080.10">
    <property type="entry name" value="Clc chloride channel"/>
    <property type="match status" value="1"/>
</dbReference>
<keyword evidence="13" id="KW-1185">Reference proteome</keyword>
<dbReference type="EMBL" id="QEAN01000103">
    <property type="protein sequence ID" value="TPX48273.1"/>
    <property type="molecule type" value="Genomic_DNA"/>
</dbReference>
<evidence type="ECO:0000256" key="5">
    <source>
        <dbReference type="ARBA" id="ARBA00023065"/>
    </source>
</evidence>
<dbReference type="Pfam" id="PF00654">
    <property type="entry name" value="Voltage_CLC"/>
    <property type="match status" value="1"/>
</dbReference>
<evidence type="ECO:0000256" key="7">
    <source>
        <dbReference type="ARBA" id="ARBA00023214"/>
    </source>
</evidence>
<comment type="similarity">
    <text evidence="9">Belongs to the chloride channel (TC 2.A.49) family.</text>
</comment>
<dbReference type="Pfam" id="PF00571">
    <property type="entry name" value="CBS"/>
    <property type="match status" value="1"/>
</dbReference>
<gene>
    <name evidence="12" type="ORF">SeMB42_g03061</name>
</gene>
<reference evidence="12 13" key="1">
    <citation type="journal article" date="2019" name="Sci. Rep.">
        <title>Comparative genomics of chytrid fungi reveal insights into the obligate biotrophic and pathogenic lifestyle of Synchytrium endobioticum.</title>
        <authorList>
            <person name="van de Vossenberg B.T.L.H."/>
            <person name="Warris S."/>
            <person name="Nguyen H.D.T."/>
            <person name="van Gent-Pelzer M.P.E."/>
            <person name="Joly D.L."/>
            <person name="van de Geest H.C."/>
            <person name="Bonants P.J.M."/>
            <person name="Smith D.S."/>
            <person name="Levesque C.A."/>
            <person name="van der Lee T.A.J."/>
        </authorList>
    </citation>
    <scope>NUCLEOTIDE SEQUENCE [LARGE SCALE GENOMIC DNA]</scope>
    <source>
        <strain evidence="12 13">MB42</strain>
    </source>
</reference>
<dbReference type="SUPFAM" id="SSF81340">
    <property type="entry name" value="Clc chloride channel"/>
    <property type="match status" value="1"/>
</dbReference>
<dbReference type="InterPro" id="IPR001807">
    <property type="entry name" value="ClC"/>
</dbReference>
<dbReference type="Gene3D" id="3.10.580.20">
    <property type="match status" value="1"/>
</dbReference>
<keyword evidence="4 9" id="KW-1133">Transmembrane helix</keyword>
<evidence type="ECO:0000313" key="13">
    <source>
        <dbReference type="Proteomes" id="UP000317494"/>
    </source>
</evidence>
<keyword evidence="5 9" id="KW-0406">Ion transport</keyword>
<dbReference type="GO" id="GO:0005769">
    <property type="term" value="C:early endosome"/>
    <property type="evidence" value="ECO:0007669"/>
    <property type="project" value="TreeGrafter"/>
</dbReference>
<feature type="transmembrane region" description="Helical" evidence="9">
    <location>
        <begin position="636"/>
        <end position="660"/>
    </location>
</feature>
<evidence type="ECO:0000256" key="9">
    <source>
        <dbReference type="RuleBase" id="RU361221"/>
    </source>
</evidence>
<evidence type="ECO:0000256" key="3">
    <source>
        <dbReference type="ARBA" id="ARBA00022692"/>
    </source>
</evidence>
<sequence>MQNRSLLLNNNNNIPLKSKVPSFLDPWLMGHSSEKAAVLFAADDQQEIHQSPTQPYSSRLDQNALLSGTAPTIAGNRISTSSDERLTFELVGSPQAPMLDDGGPLRASPQRKRKSSLGFLDVPRRFDESPVRMRMEDQVGNDWIADGTGRRVVYSDFTTIDWIYDFAKERQRVRRLNAVRGWKGRYLRIFDASQAWLLVGAVGLLMGLLAASIDIATSWLSDIRDGYCTEAFYLNRKFCCRHVGEYKDCDEWITWGRAMAYTSIGQWMSQYFMFILFGCLFAGGCAYLVRSFAPYAASSGIPEVKTILGGFVIRGFLGGWTLLIKTLGLILSVGSGLSVGKEGPYVHLACCLGNILPRMFDKYANNEANMREILSAASSAGISVAFGAPIGGVLFSLEEVSYYFPYRTMWRSFFGAMIAAITLQLMNPFRTGKLVLFQVTYNRNWHGFEMFLFVLLGLLGGLYGAYFIRMNLKVAIFRRSSWLRLFPISEVVVISLITSIICFNTRFLRVSTVDLLANLFRECEEVDFDFHGLCTKGQGGVTAGFLIVTAVVKASLTAVTFGVRVPAGILIPSMAVGACTGRVVGMAAQFMQELHPTWWIFASCPPDGAQCVTPGTYAMVGAAAFLSGVTRMTVSLAVIMFEFTGALTYILPVMVTIMVAKFVGDAFGAGGIYDALVRLNSYPYLDPREEYDGNKHDTAAGIMTRVQDIEVITASGHTVDSLDELLKTTDYKGFPVVSGFPELNLVGYAGRAELQYALDRARYQHDIRGFTPCHFECDGPDDNAGAVDVRVDMRVWIDQTPVLVTPHYPIELVLELFAKLGLRYVVVAIDNRLVGLITKKDLLRHVVSSNHPDEVVRGNGQLDVGSSPSAVLNRDSGDSRH</sequence>
<evidence type="ECO:0000256" key="2">
    <source>
        <dbReference type="ARBA" id="ARBA00022448"/>
    </source>
</evidence>
<dbReference type="InterPro" id="IPR014743">
    <property type="entry name" value="Cl-channel_core"/>
</dbReference>
<evidence type="ECO:0000256" key="10">
    <source>
        <dbReference type="SAM" id="MobiDB-lite"/>
    </source>
</evidence>
<feature type="transmembrane region" description="Helical" evidence="9">
    <location>
        <begin position="373"/>
        <end position="397"/>
    </location>
</feature>
<dbReference type="GO" id="GO:0005886">
    <property type="term" value="C:plasma membrane"/>
    <property type="evidence" value="ECO:0007669"/>
    <property type="project" value="TreeGrafter"/>
</dbReference>
<proteinExistence type="inferred from homology"/>
<dbReference type="AlphaFoldDB" id="A0A507D9M7"/>
<dbReference type="PANTHER" id="PTHR45711">
    <property type="entry name" value="CHLORIDE CHANNEL PROTEIN"/>
    <property type="match status" value="1"/>
</dbReference>